<organism evidence="2 3">
    <name type="scientific">Lasiosphaeria miniovina</name>
    <dbReference type="NCBI Taxonomy" id="1954250"/>
    <lineage>
        <taxon>Eukaryota</taxon>
        <taxon>Fungi</taxon>
        <taxon>Dikarya</taxon>
        <taxon>Ascomycota</taxon>
        <taxon>Pezizomycotina</taxon>
        <taxon>Sordariomycetes</taxon>
        <taxon>Sordariomycetidae</taxon>
        <taxon>Sordariales</taxon>
        <taxon>Lasiosphaeriaceae</taxon>
        <taxon>Lasiosphaeria</taxon>
    </lineage>
</organism>
<dbReference type="GO" id="GO:0005778">
    <property type="term" value="C:peroxisomal membrane"/>
    <property type="evidence" value="ECO:0007669"/>
    <property type="project" value="TreeGrafter"/>
</dbReference>
<dbReference type="RefSeq" id="XP_060299896.1">
    <property type="nucleotide sequence ID" value="XM_060439370.1"/>
</dbReference>
<keyword evidence="3" id="KW-1185">Reference proteome</keyword>
<dbReference type="InterPro" id="IPR006708">
    <property type="entry name" value="Pex19"/>
</dbReference>
<feature type="compositionally biased region" description="Low complexity" evidence="1">
    <location>
        <begin position="19"/>
        <end position="28"/>
    </location>
</feature>
<feature type="compositionally biased region" description="Pro residues" evidence="1">
    <location>
        <begin position="99"/>
        <end position="108"/>
    </location>
</feature>
<dbReference type="Proteomes" id="UP001172101">
    <property type="component" value="Unassembled WGS sequence"/>
</dbReference>
<dbReference type="GO" id="GO:0045046">
    <property type="term" value="P:protein import into peroxisome membrane"/>
    <property type="evidence" value="ECO:0007669"/>
    <property type="project" value="TreeGrafter"/>
</dbReference>
<name>A0AA40E4R2_9PEZI</name>
<feature type="compositionally biased region" description="Acidic residues" evidence="1">
    <location>
        <begin position="49"/>
        <end position="65"/>
    </location>
</feature>
<feature type="region of interest" description="Disordered" evidence="1">
    <location>
        <begin position="1"/>
        <end position="65"/>
    </location>
</feature>
<dbReference type="GeneID" id="85322640"/>
<dbReference type="EMBL" id="JAUIRO010000002">
    <property type="protein sequence ID" value="KAK0727040.1"/>
    <property type="molecule type" value="Genomic_DNA"/>
</dbReference>
<gene>
    <name evidence="2" type="ORF">B0T26DRAFT_671761</name>
</gene>
<reference evidence="2" key="1">
    <citation type="submission" date="2023-06" db="EMBL/GenBank/DDBJ databases">
        <title>Genome-scale phylogeny and comparative genomics of the fungal order Sordariales.</title>
        <authorList>
            <consortium name="Lawrence Berkeley National Laboratory"/>
            <person name="Hensen N."/>
            <person name="Bonometti L."/>
            <person name="Westerberg I."/>
            <person name="Brannstrom I.O."/>
            <person name="Guillou S."/>
            <person name="Cros-Aarteil S."/>
            <person name="Calhoun S."/>
            <person name="Haridas S."/>
            <person name="Kuo A."/>
            <person name="Mondo S."/>
            <person name="Pangilinan J."/>
            <person name="Riley R."/>
            <person name="LaButti K."/>
            <person name="Andreopoulos B."/>
            <person name="Lipzen A."/>
            <person name="Chen C."/>
            <person name="Yanf M."/>
            <person name="Daum C."/>
            <person name="Ng V."/>
            <person name="Clum A."/>
            <person name="Steindorff A."/>
            <person name="Ohm R."/>
            <person name="Martin F."/>
            <person name="Silar P."/>
            <person name="Natvig D."/>
            <person name="Lalanne C."/>
            <person name="Gautier V."/>
            <person name="Ament-velasquez S.L."/>
            <person name="Kruys A."/>
            <person name="Hutchinson M.I."/>
            <person name="Powell A.J."/>
            <person name="Barry K."/>
            <person name="Miller A.N."/>
            <person name="Grigoriev I.V."/>
            <person name="Debuchy R."/>
            <person name="Gladieux P."/>
            <person name="Thoren M.H."/>
            <person name="Johannesson H."/>
        </authorList>
    </citation>
    <scope>NUCLEOTIDE SEQUENCE</scope>
    <source>
        <strain evidence="2">SMH2392-1A</strain>
    </source>
</reference>
<dbReference type="AlphaFoldDB" id="A0AA40E4R2"/>
<proteinExistence type="predicted"/>
<evidence type="ECO:0000256" key="1">
    <source>
        <dbReference type="SAM" id="MobiDB-lite"/>
    </source>
</evidence>
<dbReference type="Gene3D" id="1.20.120.900">
    <property type="entry name" value="Pex19, mPTS binding domain"/>
    <property type="match status" value="1"/>
</dbReference>
<sequence length="376" mass="39795">MDSNAGDIAAPTKEDDVAKAGPTRAALAPAPPPPATTQRPPKPAAVVDEVPDEYEDVPDPDEDDLDDLDGKFVSFFIHVHIVTYMLDEFSAVKIESQKPPAPSRPGIPSPAGGGAAAATEEDGLSEEDFAKQLQDGMAGLLGELEPEMQAQFENIFKELGAAAAAGGGAEPVPATVAGGHSGVPRGAANPAAAAAPPVASSAEASFQETIRQTMERMQAGGAQATAAAAAEGSDDFLAELLKQMQSGELDGEGGESGAEDFSKMLMGMMDQLTNKEILYEPMKELNDKFPEWLDKNADKTSKDDLQRYHEQQALVKEIVSKFEEPTYSDANKADREYIVDRMQKMQASGSPPDDLVGDMPSTQDALNMPDESCNPQ</sequence>
<dbReference type="InterPro" id="IPR038322">
    <property type="entry name" value="Pex19_C_sf"/>
</dbReference>
<feature type="compositionally biased region" description="Pro residues" evidence="1">
    <location>
        <begin position="29"/>
        <end position="43"/>
    </location>
</feature>
<dbReference type="GO" id="GO:0033328">
    <property type="term" value="F:peroxisome membrane targeting sequence binding"/>
    <property type="evidence" value="ECO:0007669"/>
    <property type="project" value="TreeGrafter"/>
</dbReference>
<protein>
    <submittedName>
        <fullName evidence="2">Pex19 protein family-domain-containing protein</fullName>
    </submittedName>
</protein>
<dbReference type="Pfam" id="PF04614">
    <property type="entry name" value="Pex19"/>
    <property type="match status" value="1"/>
</dbReference>
<evidence type="ECO:0000313" key="2">
    <source>
        <dbReference type="EMBL" id="KAK0727040.1"/>
    </source>
</evidence>
<comment type="caution">
    <text evidence="2">The sequence shown here is derived from an EMBL/GenBank/DDBJ whole genome shotgun (WGS) entry which is preliminary data.</text>
</comment>
<accession>A0AA40E4R2</accession>
<evidence type="ECO:0000313" key="3">
    <source>
        <dbReference type="Proteomes" id="UP001172101"/>
    </source>
</evidence>
<dbReference type="PANTHER" id="PTHR12774:SF2">
    <property type="entry name" value="PEROXISOMAL BIOGENESIS FACTOR 19"/>
    <property type="match status" value="1"/>
</dbReference>
<feature type="region of interest" description="Disordered" evidence="1">
    <location>
        <begin position="341"/>
        <end position="376"/>
    </location>
</feature>
<feature type="region of interest" description="Disordered" evidence="1">
    <location>
        <begin position="96"/>
        <end position="124"/>
    </location>
</feature>
<dbReference type="PANTHER" id="PTHR12774">
    <property type="entry name" value="PEROXISOMAL BIOGENESIS FACTOR 19"/>
    <property type="match status" value="1"/>
</dbReference>